<accession>A0A9P5YUZ0</accession>
<feature type="chain" id="PRO_5040490827" description="Hydrophobin" evidence="1">
    <location>
        <begin position="19"/>
        <end position="100"/>
    </location>
</feature>
<dbReference type="EMBL" id="MU155326">
    <property type="protein sequence ID" value="KAF9475601.1"/>
    <property type="molecule type" value="Genomic_DNA"/>
</dbReference>
<dbReference type="Proteomes" id="UP000807469">
    <property type="component" value="Unassembled WGS sequence"/>
</dbReference>
<reference evidence="2" key="1">
    <citation type="submission" date="2020-11" db="EMBL/GenBank/DDBJ databases">
        <authorList>
            <consortium name="DOE Joint Genome Institute"/>
            <person name="Ahrendt S."/>
            <person name="Riley R."/>
            <person name="Andreopoulos W."/>
            <person name="Labutti K."/>
            <person name="Pangilinan J."/>
            <person name="Ruiz-Duenas F.J."/>
            <person name="Barrasa J.M."/>
            <person name="Sanchez-Garcia M."/>
            <person name="Camarero S."/>
            <person name="Miyauchi S."/>
            <person name="Serrano A."/>
            <person name="Linde D."/>
            <person name="Babiker R."/>
            <person name="Drula E."/>
            <person name="Ayuso-Fernandez I."/>
            <person name="Pacheco R."/>
            <person name="Padilla G."/>
            <person name="Ferreira P."/>
            <person name="Barriuso J."/>
            <person name="Kellner H."/>
            <person name="Castanera R."/>
            <person name="Alfaro M."/>
            <person name="Ramirez L."/>
            <person name="Pisabarro A.G."/>
            <person name="Kuo A."/>
            <person name="Tritt A."/>
            <person name="Lipzen A."/>
            <person name="He G."/>
            <person name="Yan M."/>
            <person name="Ng V."/>
            <person name="Cullen D."/>
            <person name="Martin F."/>
            <person name="Rosso M.-N."/>
            <person name="Henrissat B."/>
            <person name="Hibbett D."/>
            <person name="Martinez A.T."/>
            <person name="Grigoriev I.V."/>
        </authorList>
    </citation>
    <scope>NUCLEOTIDE SEQUENCE</scope>
    <source>
        <strain evidence="2">CIRM-BRFM 674</strain>
    </source>
</reference>
<organism evidence="2 3">
    <name type="scientific">Pholiota conissans</name>
    <dbReference type="NCBI Taxonomy" id="109636"/>
    <lineage>
        <taxon>Eukaryota</taxon>
        <taxon>Fungi</taxon>
        <taxon>Dikarya</taxon>
        <taxon>Basidiomycota</taxon>
        <taxon>Agaricomycotina</taxon>
        <taxon>Agaricomycetes</taxon>
        <taxon>Agaricomycetidae</taxon>
        <taxon>Agaricales</taxon>
        <taxon>Agaricineae</taxon>
        <taxon>Strophariaceae</taxon>
        <taxon>Pholiota</taxon>
    </lineage>
</organism>
<feature type="signal peptide" evidence="1">
    <location>
        <begin position="1"/>
        <end position="18"/>
    </location>
</feature>
<name>A0A9P5YUZ0_9AGAR</name>
<evidence type="ECO:0000256" key="1">
    <source>
        <dbReference type="SAM" id="SignalP"/>
    </source>
</evidence>
<evidence type="ECO:0000313" key="3">
    <source>
        <dbReference type="Proteomes" id="UP000807469"/>
    </source>
</evidence>
<evidence type="ECO:0000313" key="2">
    <source>
        <dbReference type="EMBL" id="KAF9475601.1"/>
    </source>
</evidence>
<evidence type="ECO:0008006" key="4">
    <source>
        <dbReference type="Google" id="ProtNLM"/>
    </source>
</evidence>
<protein>
    <recommendedName>
        <fullName evidence="4">Hydrophobin</fullName>
    </recommendedName>
</protein>
<gene>
    <name evidence="2" type="ORF">BDN70DRAFT_935757</name>
</gene>
<sequence>MRSFAILFALALPFFANAQCADGATALCCFDSQPATVDNLTQLGTLQNTTLPTDIPGDVGLLCAALDATCDTTLSQQLCCTSADGFDGVLALGCSALPSS</sequence>
<keyword evidence="1" id="KW-0732">Signal</keyword>
<comment type="caution">
    <text evidence="2">The sequence shown here is derived from an EMBL/GenBank/DDBJ whole genome shotgun (WGS) entry which is preliminary data.</text>
</comment>
<keyword evidence="3" id="KW-1185">Reference proteome</keyword>
<dbReference type="AlphaFoldDB" id="A0A9P5YUZ0"/>
<proteinExistence type="predicted"/>